<evidence type="ECO:0000256" key="4">
    <source>
        <dbReference type="ARBA" id="ARBA00022857"/>
    </source>
</evidence>
<dbReference type="GO" id="GO:0070401">
    <property type="term" value="F:NADP+ binding"/>
    <property type="evidence" value="ECO:0007669"/>
    <property type="project" value="InterPro"/>
</dbReference>
<proteinExistence type="inferred from homology"/>
<feature type="domain" description="Semialdehyde dehydrogenase NAD-binding" evidence="9">
    <location>
        <begin position="3"/>
        <end position="143"/>
    </location>
</feature>
<dbReference type="SUPFAM" id="SSF55347">
    <property type="entry name" value="Glyceraldehyde-3-phosphate dehydrogenase-like, C-terminal domain"/>
    <property type="match status" value="1"/>
</dbReference>
<dbReference type="InterPro" id="IPR000706">
    <property type="entry name" value="AGPR_type-1"/>
</dbReference>
<dbReference type="Pfam" id="PF01118">
    <property type="entry name" value="Semialdhyde_dh"/>
    <property type="match status" value="1"/>
</dbReference>
<comment type="catalytic activity">
    <reaction evidence="6 7">
        <text>N-acetyl-L-glutamate 5-semialdehyde + phosphate + NADP(+) = N-acetyl-L-glutamyl 5-phosphate + NADPH + H(+)</text>
        <dbReference type="Rhea" id="RHEA:21588"/>
        <dbReference type="ChEBI" id="CHEBI:15378"/>
        <dbReference type="ChEBI" id="CHEBI:29123"/>
        <dbReference type="ChEBI" id="CHEBI:43474"/>
        <dbReference type="ChEBI" id="CHEBI:57783"/>
        <dbReference type="ChEBI" id="CHEBI:57936"/>
        <dbReference type="ChEBI" id="CHEBI:58349"/>
        <dbReference type="EC" id="1.2.1.38"/>
    </reaction>
</comment>
<dbReference type="SMART" id="SM00859">
    <property type="entry name" value="Semialdhyde_dh"/>
    <property type="match status" value="1"/>
</dbReference>
<dbReference type="PANTHER" id="PTHR32338:SF10">
    <property type="entry name" value="N-ACETYL-GAMMA-GLUTAMYL-PHOSPHATE REDUCTASE, CHLOROPLASTIC-RELATED"/>
    <property type="match status" value="1"/>
</dbReference>
<comment type="caution">
    <text evidence="10">The sequence shown here is derived from an EMBL/GenBank/DDBJ whole genome shotgun (WGS) entry which is preliminary data.</text>
</comment>
<keyword evidence="4 7" id="KW-0521">NADP</keyword>
<evidence type="ECO:0000256" key="7">
    <source>
        <dbReference type="HAMAP-Rule" id="MF_00150"/>
    </source>
</evidence>
<dbReference type="EMBL" id="JAEEGB010000010">
    <property type="protein sequence ID" value="MBI6872986.1"/>
    <property type="molecule type" value="Genomic_DNA"/>
</dbReference>
<comment type="pathway">
    <text evidence="1 7">Amino-acid biosynthesis; L-arginine biosynthesis; N(2)-acetyl-L-ornithine from L-glutamate: step 3/4.</text>
</comment>
<dbReference type="HAMAP" id="MF_00150">
    <property type="entry name" value="ArgC_type1"/>
    <property type="match status" value="1"/>
</dbReference>
<dbReference type="CDD" id="cd23934">
    <property type="entry name" value="AGPR_1_C"/>
    <property type="match status" value="1"/>
</dbReference>
<keyword evidence="5 7" id="KW-0560">Oxidoreductase</keyword>
<dbReference type="PROSITE" id="PS01224">
    <property type="entry name" value="ARGC"/>
    <property type="match status" value="1"/>
</dbReference>
<dbReference type="NCBIfam" id="TIGR01850">
    <property type="entry name" value="argC"/>
    <property type="match status" value="1"/>
</dbReference>
<evidence type="ECO:0000256" key="5">
    <source>
        <dbReference type="ARBA" id="ARBA00023002"/>
    </source>
</evidence>
<dbReference type="Gene3D" id="3.40.50.720">
    <property type="entry name" value="NAD(P)-binding Rossmann-like Domain"/>
    <property type="match status" value="1"/>
</dbReference>
<dbReference type="GO" id="GO:0051287">
    <property type="term" value="F:NAD binding"/>
    <property type="evidence" value="ECO:0007669"/>
    <property type="project" value="InterPro"/>
</dbReference>
<protein>
    <recommendedName>
        <fullName evidence="7">N-acetyl-gamma-glutamyl-phosphate reductase</fullName>
        <shortName evidence="7">AGPR</shortName>
        <ecNumber evidence="7">1.2.1.38</ecNumber>
    </recommendedName>
    <alternativeName>
        <fullName evidence="7">N-acetyl-glutamate semialdehyde dehydrogenase</fullName>
        <shortName evidence="7">NAGSA dehydrogenase</shortName>
    </alternativeName>
</protein>
<gene>
    <name evidence="7" type="primary">argC</name>
    <name evidence="10" type="ORF">I6U51_09765</name>
</gene>
<dbReference type="GO" id="GO:0006526">
    <property type="term" value="P:L-arginine biosynthetic process"/>
    <property type="evidence" value="ECO:0007669"/>
    <property type="project" value="UniProtKB-UniRule"/>
</dbReference>
<evidence type="ECO:0000256" key="3">
    <source>
        <dbReference type="ARBA" id="ARBA00022605"/>
    </source>
</evidence>
<keyword evidence="2 7" id="KW-0055">Arginine biosynthesis</keyword>
<dbReference type="Pfam" id="PF22698">
    <property type="entry name" value="Semialdhyde_dhC_1"/>
    <property type="match status" value="1"/>
</dbReference>
<dbReference type="EC" id="1.2.1.38" evidence="7"/>
<dbReference type="GO" id="GO:0005737">
    <property type="term" value="C:cytoplasm"/>
    <property type="evidence" value="ECO:0007669"/>
    <property type="project" value="UniProtKB-SubCell"/>
</dbReference>
<keyword evidence="11" id="KW-1185">Reference proteome</keyword>
<feature type="active site" evidence="7 8">
    <location>
        <position position="151"/>
    </location>
</feature>
<dbReference type="InterPro" id="IPR058924">
    <property type="entry name" value="AGPR_dimerisation_dom"/>
</dbReference>
<accession>A0A934M6F4</accession>
<dbReference type="Proteomes" id="UP000622687">
    <property type="component" value="Unassembled WGS sequence"/>
</dbReference>
<evidence type="ECO:0000256" key="8">
    <source>
        <dbReference type="PROSITE-ProRule" id="PRU10010"/>
    </source>
</evidence>
<evidence type="ECO:0000313" key="11">
    <source>
        <dbReference type="Proteomes" id="UP000622687"/>
    </source>
</evidence>
<organism evidence="10 11">
    <name type="scientific">Clostridium aciditolerans</name>
    <dbReference type="NCBI Taxonomy" id="339861"/>
    <lineage>
        <taxon>Bacteria</taxon>
        <taxon>Bacillati</taxon>
        <taxon>Bacillota</taxon>
        <taxon>Clostridia</taxon>
        <taxon>Eubacteriales</taxon>
        <taxon>Clostridiaceae</taxon>
        <taxon>Clostridium</taxon>
    </lineage>
</organism>
<evidence type="ECO:0000313" key="10">
    <source>
        <dbReference type="EMBL" id="MBI6872986.1"/>
    </source>
</evidence>
<comment type="subcellular location">
    <subcellularLocation>
        <location evidence="7">Cytoplasm</location>
    </subcellularLocation>
</comment>
<dbReference type="CDD" id="cd17895">
    <property type="entry name" value="AGPR_1_N"/>
    <property type="match status" value="1"/>
</dbReference>
<dbReference type="InterPro" id="IPR000534">
    <property type="entry name" value="Semialdehyde_DH_NAD-bd"/>
</dbReference>
<dbReference type="PANTHER" id="PTHR32338">
    <property type="entry name" value="N-ACETYL-GAMMA-GLUTAMYL-PHOSPHATE REDUCTASE, CHLOROPLASTIC-RELATED-RELATED"/>
    <property type="match status" value="1"/>
</dbReference>
<reference evidence="10" key="1">
    <citation type="submission" date="2020-12" db="EMBL/GenBank/DDBJ databases">
        <title>Clostridium thailandense sp. nov., a novel acetogenic bacterium isolated from peat land soil in Thailand.</title>
        <authorList>
            <person name="Chaikitkaew S."/>
            <person name="Birkeland N.K."/>
        </authorList>
    </citation>
    <scope>NUCLEOTIDE SEQUENCE</scope>
    <source>
        <strain evidence="10">DSM 17425</strain>
    </source>
</reference>
<comment type="similarity">
    <text evidence="7">Belongs to the NAGSA dehydrogenase family. Type 1 subfamily.</text>
</comment>
<name>A0A934M6F4_9CLOT</name>
<dbReference type="SUPFAM" id="SSF51735">
    <property type="entry name" value="NAD(P)-binding Rossmann-fold domains"/>
    <property type="match status" value="1"/>
</dbReference>
<dbReference type="InterPro" id="IPR050085">
    <property type="entry name" value="AGPR"/>
</dbReference>
<sequence>MINVGILGSTGYAGQQLVWLLTNHSNANIVFLSSHSYEGDLYSDIYKNYYGFNKNICINIQEAECKLNSIDVLFIALPHGKSFDITKKALEKGVKVIDLGADFRIKSKATYEQWYGLDHQCSELLEDSVYGLPELKRESIKNASLIANPGCYPTASILALAPLLKAKIVDPKSIIIDAKSGVSGAGRNAAIPNIYTECNESIKAYSVASHRHTPEIEQELSHLLGSDLTLVFTPHLVPMNRGILSVCYANLTIDMSQEELYKLYDEFYKDEFFVKVTEDMPETKYVKGSNMCHIGLRLDKRTGKVIVCSAIDNLMKGAAGQAIQNMNIMFGIDEKTGLNFPAMLP</sequence>
<dbReference type="FunFam" id="3.30.360.10:FF:000014">
    <property type="entry name" value="N-acetyl-gamma-glutamyl-phosphate reductase"/>
    <property type="match status" value="1"/>
</dbReference>
<dbReference type="InterPro" id="IPR023013">
    <property type="entry name" value="AGPR_AS"/>
</dbReference>
<dbReference type="InterPro" id="IPR036291">
    <property type="entry name" value="NAD(P)-bd_dom_sf"/>
</dbReference>
<dbReference type="AlphaFoldDB" id="A0A934M6F4"/>
<keyword evidence="7" id="KW-0963">Cytoplasm</keyword>
<evidence type="ECO:0000256" key="1">
    <source>
        <dbReference type="ARBA" id="ARBA00004862"/>
    </source>
</evidence>
<dbReference type="Gene3D" id="3.30.360.10">
    <property type="entry name" value="Dihydrodipicolinate Reductase, domain 2"/>
    <property type="match status" value="1"/>
</dbReference>
<evidence type="ECO:0000256" key="6">
    <source>
        <dbReference type="ARBA" id="ARBA00050557"/>
    </source>
</evidence>
<evidence type="ECO:0000259" key="9">
    <source>
        <dbReference type="SMART" id="SM00859"/>
    </source>
</evidence>
<comment type="function">
    <text evidence="7">Catalyzes the NADPH-dependent reduction of N-acetyl-5-glutamyl phosphate to yield N-acetyl-L-glutamate 5-semialdehyde.</text>
</comment>
<dbReference type="GO" id="GO:0003942">
    <property type="term" value="F:N-acetyl-gamma-glutamyl-phosphate reductase activity"/>
    <property type="evidence" value="ECO:0007669"/>
    <property type="project" value="UniProtKB-UniRule"/>
</dbReference>
<evidence type="ECO:0000256" key="2">
    <source>
        <dbReference type="ARBA" id="ARBA00022571"/>
    </source>
</evidence>
<dbReference type="RefSeq" id="WP_211142464.1">
    <property type="nucleotide sequence ID" value="NZ_JAEEGB010000010.1"/>
</dbReference>
<keyword evidence="3 7" id="KW-0028">Amino-acid biosynthesis</keyword>